<dbReference type="GO" id="GO:0005344">
    <property type="term" value="F:oxygen carrier activity"/>
    <property type="evidence" value="ECO:0007669"/>
    <property type="project" value="UniProtKB-KW"/>
</dbReference>
<keyword evidence="3 6" id="KW-0561">Oxygen transport</keyword>
<dbReference type="GO" id="GO:0020037">
    <property type="term" value="F:heme binding"/>
    <property type="evidence" value="ECO:0007669"/>
    <property type="project" value="InterPro"/>
</dbReference>
<evidence type="ECO:0000256" key="5">
    <source>
        <dbReference type="ARBA" id="ARBA00023004"/>
    </source>
</evidence>
<dbReference type="InterPro" id="IPR012292">
    <property type="entry name" value="Globin/Proto"/>
</dbReference>
<sequence>MGGKVSSFYVDKGRTDDPDPITGLTTRDKYLIDTTWNTVMEDATGNGVTFFMRLFEINPKHKQVFPFRDQPIKDLPSDRKFHAHVTSVMYSISSIVKSMDDPEVMIGIINKIGKNHAKRSVNRQALIDVKQALLDTFGFMAKEEIQSWIKFLDYFIEEGTKALEEYSLE</sequence>
<keyword evidence="1 6" id="KW-0813">Transport</keyword>
<dbReference type="PROSITE" id="PS01033">
    <property type="entry name" value="GLOBIN"/>
    <property type="match status" value="1"/>
</dbReference>
<dbReference type="AlphaFoldDB" id="A0A9P0CSF6"/>
<dbReference type="CDD" id="cd01040">
    <property type="entry name" value="Mb-like"/>
    <property type="match status" value="1"/>
</dbReference>
<dbReference type="Pfam" id="PF00042">
    <property type="entry name" value="Globin"/>
    <property type="match status" value="1"/>
</dbReference>
<reference evidence="8" key="1">
    <citation type="submission" date="2022-01" db="EMBL/GenBank/DDBJ databases">
        <authorList>
            <person name="King R."/>
        </authorList>
    </citation>
    <scope>NUCLEOTIDE SEQUENCE</scope>
</reference>
<name>A0A9P0CSF6_9CUCU</name>
<dbReference type="InterPro" id="IPR044399">
    <property type="entry name" value="Mb-like_M"/>
</dbReference>
<dbReference type="Proteomes" id="UP001153636">
    <property type="component" value="Chromosome 3"/>
</dbReference>
<evidence type="ECO:0000313" key="9">
    <source>
        <dbReference type="Proteomes" id="UP001153636"/>
    </source>
</evidence>
<gene>
    <name evidence="8" type="ORF">PSYICH_LOCUS9337</name>
</gene>
<evidence type="ECO:0000256" key="4">
    <source>
        <dbReference type="ARBA" id="ARBA00022723"/>
    </source>
</evidence>
<dbReference type="Gene3D" id="1.10.490.10">
    <property type="entry name" value="Globins"/>
    <property type="match status" value="1"/>
</dbReference>
<dbReference type="EMBL" id="OV651815">
    <property type="protein sequence ID" value="CAH1108627.1"/>
    <property type="molecule type" value="Genomic_DNA"/>
</dbReference>
<proteinExistence type="inferred from homology"/>
<protein>
    <recommendedName>
        <fullName evidence="7">Globin domain-containing protein</fullName>
    </recommendedName>
</protein>
<dbReference type="SUPFAM" id="SSF46458">
    <property type="entry name" value="Globin-like"/>
    <property type="match status" value="1"/>
</dbReference>
<feature type="domain" description="Globin" evidence="7">
    <location>
        <begin position="23"/>
        <end position="164"/>
    </location>
</feature>
<dbReference type="PANTHER" id="PTHR47217">
    <property type="entry name" value="GLOBIN-LIKE PROTEIN"/>
    <property type="match status" value="1"/>
</dbReference>
<comment type="similarity">
    <text evidence="6">Belongs to the globin family.</text>
</comment>
<evidence type="ECO:0000256" key="2">
    <source>
        <dbReference type="ARBA" id="ARBA00022617"/>
    </source>
</evidence>
<dbReference type="GO" id="GO:0019825">
    <property type="term" value="F:oxygen binding"/>
    <property type="evidence" value="ECO:0007669"/>
    <property type="project" value="InterPro"/>
</dbReference>
<keyword evidence="2 6" id="KW-0349">Heme</keyword>
<dbReference type="InterPro" id="IPR009050">
    <property type="entry name" value="Globin-like_sf"/>
</dbReference>
<organism evidence="8 9">
    <name type="scientific">Psylliodes chrysocephalus</name>
    <dbReference type="NCBI Taxonomy" id="3402493"/>
    <lineage>
        <taxon>Eukaryota</taxon>
        <taxon>Metazoa</taxon>
        <taxon>Ecdysozoa</taxon>
        <taxon>Arthropoda</taxon>
        <taxon>Hexapoda</taxon>
        <taxon>Insecta</taxon>
        <taxon>Pterygota</taxon>
        <taxon>Neoptera</taxon>
        <taxon>Endopterygota</taxon>
        <taxon>Coleoptera</taxon>
        <taxon>Polyphaga</taxon>
        <taxon>Cucujiformia</taxon>
        <taxon>Chrysomeloidea</taxon>
        <taxon>Chrysomelidae</taxon>
        <taxon>Galerucinae</taxon>
        <taxon>Alticini</taxon>
        <taxon>Psylliodes</taxon>
    </lineage>
</organism>
<dbReference type="PANTHER" id="PTHR47217:SF1">
    <property type="entry name" value="GLOBIN-LIKE PROTEIN"/>
    <property type="match status" value="1"/>
</dbReference>
<evidence type="ECO:0000256" key="6">
    <source>
        <dbReference type="RuleBase" id="RU000356"/>
    </source>
</evidence>
<dbReference type="OrthoDB" id="436496at2759"/>
<keyword evidence="5" id="KW-0408">Iron</keyword>
<accession>A0A9P0CSF6</accession>
<dbReference type="GO" id="GO:0046872">
    <property type="term" value="F:metal ion binding"/>
    <property type="evidence" value="ECO:0007669"/>
    <property type="project" value="UniProtKB-KW"/>
</dbReference>
<evidence type="ECO:0000256" key="1">
    <source>
        <dbReference type="ARBA" id="ARBA00022448"/>
    </source>
</evidence>
<keyword evidence="9" id="KW-1185">Reference proteome</keyword>
<evidence type="ECO:0000313" key="8">
    <source>
        <dbReference type="EMBL" id="CAH1108627.1"/>
    </source>
</evidence>
<dbReference type="InterPro" id="IPR000971">
    <property type="entry name" value="Globin"/>
</dbReference>
<evidence type="ECO:0000256" key="3">
    <source>
        <dbReference type="ARBA" id="ARBA00022621"/>
    </source>
</evidence>
<evidence type="ECO:0000259" key="7">
    <source>
        <dbReference type="PROSITE" id="PS01033"/>
    </source>
</evidence>
<keyword evidence="4" id="KW-0479">Metal-binding</keyword>